<gene>
    <name evidence="3" type="ORF">DXN05_03690</name>
</gene>
<dbReference type="InterPro" id="IPR002104">
    <property type="entry name" value="Integrase_catalytic"/>
</dbReference>
<keyword evidence="1" id="KW-0233">DNA recombination</keyword>
<dbReference type="SUPFAM" id="SSF56349">
    <property type="entry name" value="DNA breaking-rejoining enzymes"/>
    <property type="match status" value="1"/>
</dbReference>
<organism evidence="3 4">
    <name type="scientific">Deminuibacter soli</name>
    <dbReference type="NCBI Taxonomy" id="2291815"/>
    <lineage>
        <taxon>Bacteria</taxon>
        <taxon>Pseudomonadati</taxon>
        <taxon>Bacteroidota</taxon>
        <taxon>Chitinophagia</taxon>
        <taxon>Chitinophagales</taxon>
        <taxon>Chitinophagaceae</taxon>
        <taxon>Deminuibacter</taxon>
    </lineage>
</organism>
<dbReference type="GO" id="GO:0006310">
    <property type="term" value="P:DNA recombination"/>
    <property type="evidence" value="ECO:0007669"/>
    <property type="project" value="UniProtKB-KW"/>
</dbReference>
<dbReference type="RefSeq" id="WP_116845843.1">
    <property type="nucleotide sequence ID" value="NZ_QTJU01000001.1"/>
</dbReference>
<accession>A0A3E1NQA7</accession>
<reference evidence="3 4" key="1">
    <citation type="submission" date="2018-08" db="EMBL/GenBank/DDBJ databases">
        <title>Chitinophagaceae sp. K23C18032701, a novel bacterium isolated from forest soil.</title>
        <authorList>
            <person name="Wang C."/>
        </authorList>
    </citation>
    <scope>NUCLEOTIDE SEQUENCE [LARGE SCALE GENOMIC DNA]</scope>
    <source>
        <strain evidence="3 4">K23C18032701</strain>
    </source>
</reference>
<evidence type="ECO:0000313" key="3">
    <source>
        <dbReference type="EMBL" id="RFM30087.1"/>
    </source>
</evidence>
<feature type="domain" description="Tyr recombinase" evidence="2">
    <location>
        <begin position="1"/>
        <end position="138"/>
    </location>
</feature>
<dbReference type="GO" id="GO:0003677">
    <property type="term" value="F:DNA binding"/>
    <property type="evidence" value="ECO:0007669"/>
    <property type="project" value="InterPro"/>
</dbReference>
<keyword evidence="4" id="KW-1185">Reference proteome</keyword>
<dbReference type="Gene3D" id="1.10.443.10">
    <property type="entry name" value="Intergrase catalytic core"/>
    <property type="match status" value="1"/>
</dbReference>
<name>A0A3E1NQA7_9BACT</name>
<sequence>MSLLSGEKTKRQTKANPIIITVPRNAHIDRIIQKWGTRRGTLDDYIFDVVQKGDSYELMRAKIKQFTHVTNDWTKRIGQDLKFEMKLTTYVARHSFATILVQSGAPMKLASISLGHQSLTTTEKYFAGFDLGVQAEYAKALVNF</sequence>
<dbReference type="GO" id="GO:0015074">
    <property type="term" value="P:DNA integration"/>
    <property type="evidence" value="ECO:0007669"/>
    <property type="project" value="InterPro"/>
</dbReference>
<dbReference type="Proteomes" id="UP000261284">
    <property type="component" value="Unassembled WGS sequence"/>
</dbReference>
<dbReference type="EMBL" id="QTJU01000001">
    <property type="protein sequence ID" value="RFM30087.1"/>
    <property type="molecule type" value="Genomic_DNA"/>
</dbReference>
<evidence type="ECO:0000256" key="1">
    <source>
        <dbReference type="ARBA" id="ARBA00023172"/>
    </source>
</evidence>
<dbReference type="AlphaFoldDB" id="A0A3E1NQA7"/>
<proteinExistence type="predicted"/>
<dbReference type="InterPro" id="IPR013762">
    <property type="entry name" value="Integrase-like_cat_sf"/>
</dbReference>
<dbReference type="PROSITE" id="PS51898">
    <property type="entry name" value="TYR_RECOMBINASE"/>
    <property type="match status" value="1"/>
</dbReference>
<dbReference type="Pfam" id="PF00589">
    <property type="entry name" value="Phage_integrase"/>
    <property type="match status" value="1"/>
</dbReference>
<dbReference type="OrthoDB" id="1094492at2"/>
<comment type="caution">
    <text evidence="3">The sequence shown here is derived from an EMBL/GenBank/DDBJ whole genome shotgun (WGS) entry which is preliminary data.</text>
</comment>
<evidence type="ECO:0000313" key="4">
    <source>
        <dbReference type="Proteomes" id="UP000261284"/>
    </source>
</evidence>
<dbReference type="InterPro" id="IPR011010">
    <property type="entry name" value="DNA_brk_join_enz"/>
</dbReference>
<protein>
    <recommendedName>
        <fullName evidence="2">Tyr recombinase domain-containing protein</fullName>
    </recommendedName>
</protein>
<evidence type="ECO:0000259" key="2">
    <source>
        <dbReference type="PROSITE" id="PS51898"/>
    </source>
</evidence>